<dbReference type="PANTHER" id="PTHR42673:SF4">
    <property type="entry name" value="MALEYLACETOACETATE ISOMERASE"/>
    <property type="match status" value="1"/>
</dbReference>
<proteinExistence type="predicted"/>
<dbReference type="InterPro" id="IPR036249">
    <property type="entry name" value="Thioredoxin-like_sf"/>
</dbReference>
<dbReference type="SFLD" id="SFLDG00358">
    <property type="entry name" value="Main_(cytGST)"/>
    <property type="match status" value="1"/>
</dbReference>
<dbReference type="EMBL" id="FONH01000002">
    <property type="protein sequence ID" value="SFE27380.1"/>
    <property type="molecule type" value="Genomic_DNA"/>
</dbReference>
<organism evidence="3 4">
    <name type="scientific">Dyella marensis</name>
    <dbReference type="NCBI Taxonomy" id="500610"/>
    <lineage>
        <taxon>Bacteria</taxon>
        <taxon>Pseudomonadati</taxon>
        <taxon>Pseudomonadota</taxon>
        <taxon>Gammaproteobacteria</taxon>
        <taxon>Lysobacterales</taxon>
        <taxon>Rhodanobacteraceae</taxon>
        <taxon>Dyella</taxon>
    </lineage>
</organism>
<evidence type="ECO:0000259" key="1">
    <source>
        <dbReference type="PROSITE" id="PS50404"/>
    </source>
</evidence>
<reference evidence="4" key="1">
    <citation type="submission" date="2016-10" db="EMBL/GenBank/DDBJ databases">
        <authorList>
            <person name="Varghese N."/>
            <person name="Submissions S."/>
        </authorList>
    </citation>
    <scope>NUCLEOTIDE SEQUENCE [LARGE SCALE GENOMIC DNA]</scope>
    <source>
        <strain evidence="4">UNC178MFTsu3.1</strain>
    </source>
</reference>
<protein>
    <submittedName>
        <fullName evidence="3">Glutathione S-transferase</fullName>
    </submittedName>
</protein>
<dbReference type="AlphaFoldDB" id="A0A1I1ZAM5"/>
<evidence type="ECO:0000313" key="3">
    <source>
        <dbReference type="EMBL" id="SFE27380.1"/>
    </source>
</evidence>
<keyword evidence="4" id="KW-1185">Reference proteome</keyword>
<dbReference type="GO" id="GO:0006749">
    <property type="term" value="P:glutathione metabolic process"/>
    <property type="evidence" value="ECO:0007669"/>
    <property type="project" value="TreeGrafter"/>
</dbReference>
<dbReference type="InterPro" id="IPR004046">
    <property type="entry name" value="GST_C"/>
</dbReference>
<dbReference type="Pfam" id="PF14497">
    <property type="entry name" value="GST_C_3"/>
    <property type="match status" value="1"/>
</dbReference>
<sequence length="221" mass="24137">MIFYSGTKNASSWSFRAWLALKEAGLVFDEVDIELRLPARQEALARIARFSPAASVPALVDGETVVFDSLAIMEYANELCGGRLLPGDAKGRAVARSLLAWQHSEVGRICPALSFESVFYDDKRVPTATEQAGAERLLAAWGDCLERSGGPYLMGSLSLADLGFVPTVMRVFSHVDVPARWGHVKAWMDALLQRPAVLEWMAQATPLPPVRLPEYFGGGRG</sequence>
<feature type="domain" description="GST C-terminal" evidence="2">
    <location>
        <begin position="88"/>
        <end position="210"/>
    </location>
</feature>
<dbReference type="PROSITE" id="PS50405">
    <property type="entry name" value="GST_CTER"/>
    <property type="match status" value="1"/>
</dbReference>
<dbReference type="Pfam" id="PF13409">
    <property type="entry name" value="GST_N_2"/>
    <property type="match status" value="1"/>
</dbReference>
<dbReference type="RefSeq" id="WP_197022829.1">
    <property type="nucleotide sequence ID" value="NZ_FONH01000002.1"/>
</dbReference>
<gene>
    <name evidence="3" type="ORF">SAMN02799615_00631</name>
</gene>
<accession>A0A1I1ZAM5</accession>
<evidence type="ECO:0000259" key="2">
    <source>
        <dbReference type="PROSITE" id="PS50405"/>
    </source>
</evidence>
<dbReference type="Proteomes" id="UP000199477">
    <property type="component" value="Unassembled WGS sequence"/>
</dbReference>
<dbReference type="GO" id="GO:0006559">
    <property type="term" value="P:L-phenylalanine catabolic process"/>
    <property type="evidence" value="ECO:0007669"/>
    <property type="project" value="TreeGrafter"/>
</dbReference>
<name>A0A1I1ZAM5_9GAMM</name>
<feature type="domain" description="GST N-terminal" evidence="1">
    <location>
        <begin position="1"/>
        <end position="84"/>
    </location>
</feature>
<dbReference type="PANTHER" id="PTHR42673">
    <property type="entry name" value="MALEYLACETOACETATE ISOMERASE"/>
    <property type="match status" value="1"/>
</dbReference>
<dbReference type="SFLD" id="SFLDS00019">
    <property type="entry name" value="Glutathione_Transferase_(cytos"/>
    <property type="match status" value="1"/>
</dbReference>
<dbReference type="SUPFAM" id="SSF52833">
    <property type="entry name" value="Thioredoxin-like"/>
    <property type="match status" value="1"/>
</dbReference>
<dbReference type="Gene3D" id="3.40.30.10">
    <property type="entry name" value="Glutaredoxin"/>
    <property type="match status" value="1"/>
</dbReference>
<dbReference type="InterPro" id="IPR010987">
    <property type="entry name" value="Glutathione-S-Trfase_C-like"/>
</dbReference>
<keyword evidence="3" id="KW-0808">Transferase</keyword>
<dbReference type="PROSITE" id="PS50404">
    <property type="entry name" value="GST_NTER"/>
    <property type="match status" value="1"/>
</dbReference>
<evidence type="ECO:0000313" key="4">
    <source>
        <dbReference type="Proteomes" id="UP000199477"/>
    </source>
</evidence>
<dbReference type="GO" id="GO:0016034">
    <property type="term" value="F:maleylacetoacetate isomerase activity"/>
    <property type="evidence" value="ECO:0007669"/>
    <property type="project" value="TreeGrafter"/>
</dbReference>
<dbReference type="InterPro" id="IPR004045">
    <property type="entry name" value="Glutathione_S-Trfase_N"/>
</dbReference>
<dbReference type="GO" id="GO:0004364">
    <property type="term" value="F:glutathione transferase activity"/>
    <property type="evidence" value="ECO:0007669"/>
    <property type="project" value="TreeGrafter"/>
</dbReference>
<dbReference type="Gene3D" id="1.20.1050.10">
    <property type="match status" value="1"/>
</dbReference>
<dbReference type="InterPro" id="IPR040079">
    <property type="entry name" value="Glutathione_S-Trfase"/>
</dbReference>
<dbReference type="STRING" id="500610.SAMN02799615_00631"/>
<dbReference type="InterPro" id="IPR036282">
    <property type="entry name" value="Glutathione-S-Trfase_C_sf"/>
</dbReference>
<dbReference type="SUPFAM" id="SSF47616">
    <property type="entry name" value="GST C-terminal domain-like"/>
    <property type="match status" value="1"/>
</dbReference>